<name>A0A1H3SIT0_9BURK</name>
<dbReference type="AlphaFoldDB" id="A0A1H3SIT0"/>
<reference evidence="9 10" key="1">
    <citation type="submission" date="2016-10" db="EMBL/GenBank/DDBJ databases">
        <authorList>
            <person name="de Groot N.N."/>
        </authorList>
    </citation>
    <scope>NUCLEOTIDE SEQUENCE [LARGE SCALE GENOMIC DNA]</scope>
    <source>
        <strain evidence="9 10">LMG 24775</strain>
    </source>
</reference>
<feature type="domain" description="Multidrug resistance protein MdtA-like alpha-helical hairpin" evidence="5">
    <location>
        <begin position="110"/>
        <end position="179"/>
    </location>
</feature>
<comment type="subcellular location">
    <subcellularLocation>
        <location evidence="1">Cell envelope</location>
    </subcellularLocation>
</comment>
<dbReference type="InterPro" id="IPR058624">
    <property type="entry name" value="MdtA-like_HH"/>
</dbReference>
<feature type="compositionally biased region" description="Low complexity" evidence="4">
    <location>
        <begin position="392"/>
        <end position="402"/>
    </location>
</feature>
<evidence type="ECO:0000256" key="2">
    <source>
        <dbReference type="ARBA" id="ARBA00009477"/>
    </source>
</evidence>
<keyword evidence="3" id="KW-0175">Coiled coil</keyword>
<accession>A0A1H3SIT0</accession>
<evidence type="ECO:0000313" key="10">
    <source>
        <dbReference type="Proteomes" id="UP000183417"/>
    </source>
</evidence>
<protein>
    <submittedName>
        <fullName evidence="9">Membrane fusion protein, multidrug efflux system</fullName>
    </submittedName>
</protein>
<dbReference type="PANTHER" id="PTHR30158">
    <property type="entry name" value="ACRA/E-RELATED COMPONENT OF DRUG EFFLUX TRANSPORTER"/>
    <property type="match status" value="1"/>
</dbReference>
<dbReference type="InterPro" id="IPR006143">
    <property type="entry name" value="RND_pump_MFP"/>
</dbReference>
<feature type="domain" description="YknX-like C-terminal permuted SH3-like" evidence="8">
    <location>
        <begin position="304"/>
        <end position="368"/>
    </location>
</feature>
<sequence>MSVVAAMRRFPVFPLLFAVLAVGSALLAGCRNSQAQGGPPMAPSVSVAPAVQKTVQLHEEFSGRIEAVEAVEVRARVAGSIERVHFRDGQEVKRGEPLFTIDPRPFTIELTRAEAQLVAARTAAALAATEQARTSKLVEQKAVSQQEADRTEAALRNAQAAVRAAEAAVNAAKLNVEYALIRAPIAGKVSRANITAGNLVSVGDPVLTTLIAQDRVHAWFDVSEQAFLRARASASKAVQKVELGLADELGYPHAASVDFIDNRLNPATGAIRMRAIVDNKDRHFVPGMFVRVRLGNGGSAAAVLIPDRAIGTDQSRRFVFVVGDDKIAQFRDVKLGALLDGMRVITSGLQAGELVVVNGLQRVRPGAPLAPQVLAVDERGMPVEAPPPSMPGSPAGSGSKKS</sequence>
<evidence type="ECO:0000259" key="7">
    <source>
        <dbReference type="Pfam" id="PF25944"/>
    </source>
</evidence>
<dbReference type="PANTHER" id="PTHR30158:SF10">
    <property type="entry name" value="CATION EFFLUX PUMP"/>
    <property type="match status" value="1"/>
</dbReference>
<dbReference type="Gene3D" id="1.10.287.470">
    <property type="entry name" value="Helix hairpin bin"/>
    <property type="match status" value="1"/>
</dbReference>
<comment type="similarity">
    <text evidence="2">Belongs to the membrane fusion protein (MFP) (TC 8.A.1) family.</text>
</comment>
<dbReference type="InterPro" id="IPR058625">
    <property type="entry name" value="MdtA-like_BSH"/>
</dbReference>
<dbReference type="GO" id="GO:0005886">
    <property type="term" value="C:plasma membrane"/>
    <property type="evidence" value="ECO:0007669"/>
    <property type="project" value="TreeGrafter"/>
</dbReference>
<dbReference type="NCBIfam" id="TIGR01730">
    <property type="entry name" value="RND_mfp"/>
    <property type="match status" value="1"/>
</dbReference>
<dbReference type="GO" id="GO:0046677">
    <property type="term" value="P:response to antibiotic"/>
    <property type="evidence" value="ECO:0007669"/>
    <property type="project" value="TreeGrafter"/>
</dbReference>
<feature type="domain" description="Multidrug resistance protein MdtA-like beta-barrel" evidence="7">
    <location>
        <begin position="220"/>
        <end position="294"/>
    </location>
</feature>
<dbReference type="Proteomes" id="UP000183417">
    <property type="component" value="Unassembled WGS sequence"/>
</dbReference>
<dbReference type="EMBL" id="FNPE01000020">
    <property type="protein sequence ID" value="SDZ37495.1"/>
    <property type="molecule type" value="Genomic_DNA"/>
</dbReference>
<dbReference type="Gene3D" id="2.40.30.170">
    <property type="match status" value="1"/>
</dbReference>
<evidence type="ECO:0000256" key="4">
    <source>
        <dbReference type="SAM" id="MobiDB-lite"/>
    </source>
</evidence>
<dbReference type="RefSeq" id="WP_074923252.1">
    <property type="nucleotide sequence ID" value="NZ_CP141274.1"/>
</dbReference>
<evidence type="ECO:0000313" key="9">
    <source>
        <dbReference type="EMBL" id="SDZ37495.1"/>
    </source>
</evidence>
<dbReference type="Gene3D" id="2.40.50.100">
    <property type="match status" value="1"/>
</dbReference>
<dbReference type="Pfam" id="PF25989">
    <property type="entry name" value="YknX_C"/>
    <property type="match status" value="1"/>
</dbReference>
<feature type="domain" description="Multidrug resistance protein MdtA-like barrel-sandwich hybrid" evidence="6">
    <location>
        <begin position="70"/>
        <end position="206"/>
    </location>
</feature>
<dbReference type="GO" id="GO:0022857">
    <property type="term" value="F:transmembrane transporter activity"/>
    <property type="evidence" value="ECO:0007669"/>
    <property type="project" value="InterPro"/>
</dbReference>
<evidence type="ECO:0000259" key="8">
    <source>
        <dbReference type="Pfam" id="PF25989"/>
    </source>
</evidence>
<dbReference type="GeneID" id="94692596"/>
<dbReference type="InterPro" id="IPR058637">
    <property type="entry name" value="YknX-like_C"/>
</dbReference>
<organism evidence="9 10">
    <name type="scientific">Delftia lacustris</name>
    <dbReference type="NCBI Taxonomy" id="558537"/>
    <lineage>
        <taxon>Bacteria</taxon>
        <taxon>Pseudomonadati</taxon>
        <taxon>Pseudomonadota</taxon>
        <taxon>Betaproteobacteria</taxon>
        <taxon>Burkholderiales</taxon>
        <taxon>Comamonadaceae</taxon>
        <taxon>Delftia</taxon>
    </lineage>
</organism>
<dbReference type="SUPFAM" id="SSF111369">
    <property type="entry name" value="HlyD-like secretion proteins"/>
    <property type="match status" value="1"/>
</dbReference>
<dbReference type="GO" id="GO:0030313">
    <property type="term" value="C:cell envelope"/>
    <property type="evidence" value="ECO:0007669"/>
    <property type="project" value="UniProtKB-SubCell"/>
</dbReference>
<dbReference type="Pfam" id="PF25944">
    <property type="entry name" value="Beta-barrel_RND"/>
    <property type="match status" value="1"/>
</dbReference>
<evidence type="ECO:0000259" key="5">
    <source>
        <dbReference type="Pfam" id="PF25876"/>
    </source>
</evidence>
<dbReference type="Pfam" id="PF25917">
    <property type="entry name" value="BSH_RND"/>
    <property type="match status" value="1"/>
</dbReference>
<proteinExistence type="inferred from homology"/>
<evidence type="ECO:0000256" key="1">
    <source>
        <dbReference type="ARBA" id="ARBA00004196"/>
    </source>
</evidence>
<evidence type="ECO:0000256" key="3">
    <source>
        <dbReference type="SAM" id="Coils"/>
    </source>
</evidence>
<feature type="coiled-coil region" evidence="3">
    <location>
        <begin position="141"/>
        <end position="175"/>
    </location>
</feature>
<feature type="region of interest" description="Disordered" evidence="4">
    <location>
        <begin position="379"/>
        <end position="402"/>
    </location>
</feature>
<gene>
    <name evidence="9" type="ORF">SAMN05421547_12072</name>
</gene>
<dbReference type="Pfam" id="PF25876">
    <property type="entry name" value="HH_MFP_RND"/>
    <property type="match status" value="1"/>
</dbReference>
<dbReference type="FunFam" id="2.40.420.20:FF:000001">
    <property type="entry name" value="Efflux RND transporter periplasmic adaptor subunit"/>
    <property type="match status" value="1"/>
</dbReference>
<evidence type="ECO:0000259" key="6">
    <source>
        <dbReference type="Pfam" id="PF25917"/>
    </source>
</evidence>
<dbReference type="InterPro" id="IPR058626">
    <property type="entry name" value="MdtA-like_b-barrel"/>
</dbReference>
<dbReference type="Gene3D" id="2.40.420.20">
    <property type="match status" value="1"/>
</dbReference>